<keyword evidence="7" id="KW-1185">Reference proteome</keyword>
<organism evidence="6 7">
    <name type="scientific">Enhygromyxa salina</name>
    <dbReference type="NCBI Taxonomy" id="215803"/>
    <lineage>
        <taxon>Bacteria</taxon>
        <taxon>Pseudomonadati</taxon>
        <taxon>Myxococcota</taxon>
        <taxon>Polyangia</taxon>
        <taxon>Nannocystales</taxon>
        <taxon>Nannocystaceae</taxon>
        <taxon>Enhygromyxa</taxon>
    </lineage>
</organism>
<comment type="caution">
    <text evidence="6">The sequence shown here is derived from an EMBL/GenBank/DDBJ whole genome shotgun (WGS) entry which is preliminary data.</text>
</comment>
<dbReference type="PANTHER" id="PTHR43847:SF1">
    <property type="entry name" value="BLL3993 PROTEIN"/>
    <property type="match status" value="1"/>
</dbReference>
<protein>
    <submittedName>
        <fullName evidence="6">Isoprenylcysteine carboxyl methyltransferase (ICMT) family protein</fullName>
    </submittedName>
</protein>
<dbReference type="Proteomes" id="UP000237968">
    <property type="component" value="Unassembled WGS sequence"/>
</dbReference>
<evidence type="ECO:0000313" key="7">
    <source>
        <dbReference type="Proteomes" id="UP000237968"/>
    </source>
</evidence>
<keyword evidence="6" id="KW-0489">Methyltransferase</keyword>
<proteinExistence type="predicted"/>
<dbReference type="EMBL" id="PVNK01000123">
    <property type="protein sequence ID" value="PRQ02319.1"/>
    <property type="molecule type" value="Genomic_DNA"/>
</dbReference>
<keyword evidence="6" id="KW-0808">Transferase</keyword>
<keyword evidence="3 5" id="KW-1133">Transmembrane helix</keyword>
<dbReference type="OrthoDB" id="7203053at2"/>
<keyword evidence="4 5" id="KW-0472">Membrane</keyword>
<evidence type="ECO:0000256" key="1">
    <source>
        <dbReference type="ARBA" id="ARBA00004141"/>
    </source>
</evidence>
<dbReference type="GO" id="GO:0032259">
    <property type="term" value="P:methylation"/>
    <property type="evidence" value="ECO:0007669"/>
    <property type="project" value="UniProtKB-KW"/>
</dbReference>
<gene>
    <name evidence="6" type="ORF">ENSA5_24100</name>
</gene>
<dbReference type="AlphaFoldDB" id="A0A2S9YB41"/>
<reference evidence="6 7" key="1">
    <citation type="submission" date="2018-03" db="EMBL/GenBank/DDBJ databases">
        <title>Draft Genome Sequences of the Obligatory Marine Myxobacteria Enhygromyxa salina SWB005.</title>
        <authorList>
            <person name="Poehlein A."/>
            <person name="Moghaddam J.A."/>
            <person name="Harms H."/>
            <person name="Alanjari M."/>
            <person name="Koenig G.M."/>
            <person name="Daniel R."/>
            <person name="Schaeberle T.F."/>
        </authorList>
    </citation>
    <scope>NUCLEOTIDE SEQUENCE [LARGE SCALE GENOMIC DNA]</scope>
    <source>
        <strain evidence="6 7">SWB005</strain>
    </source>
</reference>
<feature type="transmembrane region" description="Helical" evidence="5">
    <location>
        <begin position="46"/>
        <end position="63"/>
    </location>
</feature>
<dbReference type="InterPro" id="IPR052527">
    <property type="entry name" value="Metal_cation-efflux_comp"/>
</dbReference>
<dbReference type="GO" id="GO:0004671">
    <property type="term" value="F:protein C-terminal S-isoprenylcysteine carboxyl O-methyltransferase activity"/>
    <property type="evidence" value="ECO:0007669"/>
    <property type="project" value="InterPro"/>
</dbReference>
<dbReference type="InterPro" id="IPR007269">
    <property type="entry name" value="ICMT_MeTrfase"/>
</dbReference>
<accession>A0A2S9YB41</accession>
<evidence type="ECO:0000256" key="2">
    <source>
        <dbReference type="ARBA" id="ARBA00022692"/>
    </source>
</evidence>
<evidence type="ECO:0000256" key="4">
    <source>
        <dbReference type="ARBA" id="ARBA00023136"/>
    </source>
</evidence>
<sequence>MVTPPAGLLIVLLVVIVSQRVSELRLARRNLDWALAQGGRLVEEPHYFLFFVLHTGWLLAWPIEAWLRGPELGGLWWLWLVGFVLTEVLRYWAIASLGKRWNTKIVVLDGEARIETGPYRFISHPNYLAVALELICVPMIFGAWITALVCTVLNAALLLGLRIPAEVAAVREASEGRHD</sequence>
<dbReference type="Gene3D" id="1.20.120.1630">
    <property type="match status" value="1"/>
</dbReference>
<dbReference type="Pfam" id="PF04140">
    <property type="entry name" value="ICMT"/>
    <property type="match status" value="1"/>
</dbReference>
<comment type="subcellular location">
    <subcellularLocation>
        <location evidence="1">Membrane</location>
        <topology evidence="1">Multi-pass membrane protein</topology>
    </subcellularLocation>
</comment>
<name>A0A2S9YB41_9BACT</name>
<feature type="transmembrane region" description="Helical" evidence="5">
    <location>
        <begin position="75"/>
        <end position="94"/>
    </location>
</feature>
<evidence type="ECO:0000256" key="5">
    <source>
        <dbReference type="SAM" id="Phobius"/>
    </source>
</evidence>
<feature type="transmembrane region" description="Helical" evidence="5">
    <location>
        <begin position="128"/>
        <end position="161"/>
    </location>
</feature>
<dbReference type="GO" id="GO:0016020">
    <property type="term" value="C:membrane"/>
    <property type="evidence" value="ECO:0007669"/>
    <property type="project" value="UniProtKB-SubCell"/>
</dbReference>
<keyword evidence="2 5" id="KW-0812">Transmembrane</keyword>
<dbReference type="PANTHER" id="PTHR43847">
    <property type="entry name" value="BLL3993 PROTEIN"/>
    <property type="match status" value="1"/>
</dbReference>
<evidence type="ECO:0000313" key="6">
    <source>
        <dbReference type="EMBL" id="PRQ02319.1"/>
    </source>
</evidence>
<evidence type="ECO:0000256" key="3">
    <source>
        <dbReference type="ARBA" id="ARBA00022989"/>
    </source>
</evidence>